<dbReference type="AlphaFoldDB" id="F5Z6M9"/>
<evidence type="ECO:0000256" key="1">
    <source>
        <dbReference type="ARBA" id="ARBA00022729"/>
    </source>
</evidence>
<accession>F5Z6M9</accession>
<dbReference type="eggNOG" id="COG3391">
    <property type="taxonomic scope" value="Bacteria"/>
</dbReference>
<reference evidence="2 3" key="1">
    <citation type="journal article" date="2011" name="J. Bacteriol.">
        <title>Complete genome sequence of the polycyclic aromatic hydrocarbon-degrading bacterium Alteromonas sp. strain SN2.</title>
        <authorList>
            <person name="Jin H.M."/>
            <person name="Jeong H."/>
            <person name="Moon E.J."/>
            <person name="Math R.K."/>
            <person name="Lee K."/>
            <person name="Kim H.J."/>
            <person name="Jeon C.O."/>
            <person name="Oh T.K."/>
            <person name="Kim J.F."/>
        </authorList>
    </citation>
    <scope>NUCLEOTIDE SEQUENCE [LARGE SCALE GENOMIC DNA]</scope>
    <source>
        <strain evidence="3">JCM 17741 / KACC 18427 / KCTC 11700BP / SN2</strain>
    </source>
</reference>
<dbReference type="RefSeq" id="WP_013786452.1">
    <property type="nucleotide sequence ID" value="NC_015554.1"/>
</dbReference>
<dbReference type="OrthoDB" id="100785at2"/>
<dbReference type="KEGG" id="alt:ambt_20255"/>
<evidence type="ECO:0000313" key="3">
    <source>
        <dbReference type="Proteomes" id="UP000000683"/>
    </source>
</evidence>
<dbReference type="Gene3D" id="2.130.10.130">
    <property type="entry name" value="Integrin alpha, N-terminal"/>
    <property type="match status" value="2"/>
</dbReference>
<dbReference type="Pfam" id="PF13517">
    <property type="entry name" value="FG-GAP_3"/>
    <property type="match status" value="2"/>
</dbReference>
<dbReference type="InterPro" id="IPR028994">
    <property type="entry name" value="Integrin_alpha_N"/>
</dbReference>
<proteinExistence type="predicted"/>
<dbReference type="PANTHER" id="PTHR44103:SF1">
    <property type="entry name" value="PROPROTEIN CONVERTASE P"/>
    <property type="match status" value="1"/>
</dbReference>
<sequence>MNVLTSTSYFLLITIGLVDVYASAETIEIDSIKYTSSIIEVGAGQPSIIASDINADDNQDVIIANASDNNIITYLSDGKGTLNRGGIFAAGDSPSGLAISDINADGHVDVVVANHETSYITVLFGKGDGTFVEPPHSPLNINVKPHPHVVKLSDIDGDETPDLIVDNRSHNGLLVLKGLSAGRFKTPGKVINAGGDPYRGFAVGDINNDGFEDMVTPNQRDIGVLVNTGDKQMRFSLSKLAQPESPFAIELADMNGDGNQDVIVATNESMITIMLGDGRGNFLKGAKSEISASAGAKQIATGDINDDGIDDALISSWSGEVLAILGTKSSFKSISFKHPQISNPWSLAILDINQDGKSDFVIGDGDSKRAAVYVSSNDL</sequence>
<organism evidence="2 3">
    <name type="scientific">Alteromonas naphthalenivorans</name>
    <dbReference type="NCBI Taxonomy" id="715451"/>
    <lineage>
        <taxon>Bacteria</taxon>
        <taxon>Pseudomonadati</taxon>
        <taxon>Pseudomonadota</taxon>
        <taxon>Gammaproteobacteria</taxon>
        <taxon>Alteromonadales</taxon>
        <taxon>Alteromonadaceae</taxon>
        <taxon>Alteromonas/Salinimonas group</taxon>
        <taxon>Alteromonas</taxon>
    </lineage>
</organism>
<dbReference type="EMBL" id="CP002339">
    <property type="protein sequence ID" value="AEF05542.1"/>
    <property type="molecule type" value="Genomic_DNA"/>
</dbReference>
<dbReference type="PANTHER" id="PTHR44103">
    <property type="entry name" value="PROPROTEIN CONVERTASE P"/>
    <property type="match status" value="1"/>
</dbReference>
<name>F5Z6M9_ALTNA</name>
<gene>
    <name evidence="2" type="ordered locus">ambt_20255</name>
</gene>
<dbReference type="Proteomes" id="UP000000683">
    <property type="component" value="Chromosome"/>
</dbReference>
<dbReference type="InterPro" id="IPR013517">
    <property type="entry name" value="FG-GAP"/>
</dbReference>
<evidence type="ECO:0000313" key="2">
    <source>
        <dbReference type="EMBL" id="AEF05542.1"/>
    </source>
</evidence>
<dbReference type="SUPFAM" id="SSF69318">
    <property type="entry name" value="Integrin alpha N-terminal domain"/>
    <property type="match status" value="1"/>
</dbReference>
<keyword evidence="1" id="KW-0732">Signal</keyword>
<dbReference type="HOGENOM" id="CLU_043935_0_0_6"/>
<protein>
    <submittedName>
        <fullName evidence="2">FG-GAP repeat-containing protein</fullName>
    </submittedName>
</protein>
<keyword evidence="3" id="KW-1185">Reference proteome</keyword>